<accession>A0A7J0GT91</accession>
<dbReference type="Proteomes" id="UP000585474">
    <property type="component" value="Unassembled WGS sequence"/>
</dbReference>
<proteinExistence type="predicted"/>
<comment type="caution">
    <text evidence="3">The sequence shown here is derived from an EMBL/GenBank/DDBJ whole genome shotgun (WGS) entry which is preliminary data.</text>
</comment>
<reference evidence="3 4" key="1">
    <citation type="submission" date="2019-07" db="EMBL/GenBank/DDBJ databases">
        <title>De Novo Assembly of kiwifruit Actinidia rufa.</title>
        <authorList>
            <person name="Sugita-Konishi S."/>
            <person name="Sato K."/>
            <person name="Mori E."/>
            <person name="Abe Y."/>
            <person name="Kisaki G."/>
            <person name="Hamano K."/>
            <person name="Suezawa K."/>
            <person name="Otani M."/>
            <person name="Fukuda T."/>
            <person name="Manabe T."/>
            <person name="Gomi K."/>
            <person name="Tabuchi M."/>
            <person name="Akimitsu K."/>
            <person name="Kataoka I."/>
        </authorList>
    </citation>
    <scope>NUCLEOTIDE SEQUENCE [LARGE SCALE GENOMIC DNA]</scope>
    <source>
        <strain evidence="4">cv. Fuchu</strain>
    </source>
</reference>
<dbReference type="InterPro" id="IPR027417">
    <property type="entry name" value="P-loop_NTPase"/>
</dbReference>
<dbReference type="InterPro" id="IPR014001">
    <property type="entry name" value="Helicase_ATP-bd"/>
</dbReference>
<dbReference type="OrthoDB" id="5857104at2759"/>
<dbReference type="Pfam" id="PF00176">
    <property type="entry name" value="SNF2-rel_dom"/>
    <property type="match status" value="1"/>
</dbReference>
<feature type="compositionally biased region" description="Basic residues" evidence="1">
    <location>
        <begin position="147"/>
        <end position="157"/>
    </location>
</feature>
<feature type="region of interest" description="Disordered" evidence="1">
    <location>
        <begin position="1"/>
        <end position="94"/>
    </location>
</feature>
<feature type="compositionally biased region" description="Acidic residues" evidence="1">
    <location>
        <begin position="60"/>
        <end position="76"/>
    </location>
</feature>
<dbReference type="EMBL" id="BJWL01000024">
    <property type="protein sequence ID" value="GFZ14039.1"/>
    <property type="molecule type" value="Genomic_DNA"/>
</dbReference>
<dbReference type="SUPFAM" id="SSF52540">
    <property type="entry name" value="P-loop containing nucleoside triphosphate hydrolases"/>
    <property type="match status" value="1"/>
</dbReference>
<dbReference type="Gene3D" id="3.40.50.10810">
    <property type="entry name" value="Tandem AAA-ATPase domain"/>
    <property type="match status" value="1"/>
</dbReference>
<feature type="domain" description="Helicase ATP-binding" evidence="2">
    <location>
        <begin position="193"/>
        <end position="352"/>
    </location>
</feature>
<evidence type="ECO:0000256" key="1">
    <source>
        <dbReference type="SAM" id="MobiDB-lite"/>
    </source>
</evidence>
<feature type="region of interest" description="Disordered" evidence="1">
    <location>
        <begin position="139"/>
        <end position="174"/>
    </location>
</feature>
<feature type="compositionally biased region" description="Basic and acidic residues" evidence="1">
    <location>
        <begin position="83"/>
        <end position="94"/>
    </location>
</feature>
<dbReference type="PROSITE" id="PS51192">
    <property type="entry name" value="HELICASE_ATP_BIND_1"/>
    <property type="match status" value="1"/>
</dbReference>
<dbReference type="SMART" id="SM00487">
    <property type="entry name" value="DEXDc"/>
    <property type="match status" value="1"/>
</dbReference>
<feature type="compositionally biased region" description="Acidic residues" evidence="1">
    <location>
        <begin position="161"/>
        <end position="174"/>
    </location>
</feature>
<protein>
    <submittedName>
        <fullName evidence="3">Chromatin-remodeling protein 11</fullName>
    </submittedName>
</protein>
<keyword evidence="4" id="KW-1185">Reference proteome</keyword>
<dbReference type="InterPro" id="IPR038718">
    <property type="entry name" value="SNF2-like_sf"/>
</dbReference>
<evidence type="ECO:0000313" key="4">
    <source>
        <dbReference type="Proteomes" id="UP000585474"/>
    </source>
</evidence>
<dbReference type="GO" id="GO:0005524">
    <property type="term" value="F:ATP binding"/>
    <property type="evidence" value="ECO:0007669"/>
    <property type="project" value="InterPro"/>
</dbReference>
<dbReference type="InterPro" id="IPR000330">
    <property type="entry name" value="SNF2_N"/>
</dbReference>
<evidence type="ECO:0000259" key="2">
    <source>
        <dbReference type="PROSITE" id="PS51192"/>
    </source>
</evidence>
<organism evidence="3 4">
    <name type="scientific">Actinidia rufa</name>
    <dbReference type="NCBI Taxonomy" id="165716"/>
    <lineage>
        <taxon>Eukaryota</taxon>
        <taxon>Viridiplantae</taxon>
        <taxon>Streptophyta</taxon>
        <taxon>Embryophyta</taxon>
        <taxon>Tracheophyta</taxon>
        <taxon>Spermatophyta</taxon>
        <taxon>Magnoliopsida</taxon>
        <taxon>eudicotyledons</taxon>
        <taxon>Gunneridae</taxon>
        <taxon>Pentapetalae</taxon>
        <taxon>asterids</taxon>
        <taxon>Ericales</taxon>
        <taxon>Actinidiaceae</taxon>
        <taxon>Actinidia</taxon>
    </lineage>
</organism>
<name>A0A7J0GT91_9ERIC</name>
<dbReference type="AlphaFoldDB" id="A0A7J0GT91"/>
<sequence>MAKPKDSSDDAMSETSNSSEEEQVNDQINDEEDEEELEAVARTAESTDDDGDKASSPDNEAGDDQEEEDIEEDESAVDNSGIGKREKARLKEMQKMKKQKIQEILTAQNAAIDADMNNKGKGRLKYLLQQTEIFAHFAKGDQSASQKKSKGRGRHASKVTEEEEDEEFFKEEEEDGIQGKMRDYQLAGLNWLIRLYENGINGILADEMGLGKTLQTISLLGYLHEFRGITGPHMVVAPKSTLGNWMNEIKRFCPIIRAIKFLGNPDERKNIRENLLVAGKFDVCVTSFEMAIKEKSALRQFSWRYIIIDEAHRIKNENSLLSKTMRLYKTNYRLLITGTPLQRHSSNNFFGH</sequence>
<dbReference type="PANTHER" id="PTHR10799">
    <property type="entry name" value="SNF2/RAD54 HELICASE FAMILY"/>
    <property type="match status" value="1"/>
</dbReference>
<evidence type="ECO:0000313" key="3">
    <source>
        <dbReference type="EMBL" id="GFZ14039.1"/>
    </source>
</evidence>
<gene>
    <name evidence="3" type="ORF">Acr_24g0002290</name>
</gene>
<feature type="compositionally biased region" description="Acidic residues" evidence="1">
    <location>
        <begin position="19"/>
        <end position="38"/>
    </location>
</feature>